<sequence>MSPGSNTESYPAFAHIGLRENPGKNLNQVTCPDRESNPGHLVLRPDALAITPQNYQRLFVDSSSDLTSNFSRPTAKMWINEQLLRTIKSTLLKKVRPETILKFYKVMAVLALLYGTETWSLTKGQLRRIEAAEMRLLRPLVGYTLYDHKRNSDIRTELNITAITDTIESYSNNWSELVRSVQAAQGKQKYDLSKWKYSELRDTINTSCDIELLEACRVEFHRRLKVYHAWKAKNKRRTTMDENERAPRSVMDAASKVPRATVRTPINTSSQRYFRIPFIRPSVSNNPTAGNELGAGNKRGWWYAHFDGQYVARQMELHPDKPAILLLAGVDDMQMCELSLDETGLTRKRGAEILEHEFNREWEKHGGKEYVPPANRKK</sequence>
<protein>
    <recommendedName>
        <fullName evidence="1">Myosin VI cargo binding domain-containing protein</fullName>
    </recommendedName>
</protein>
<dbReference type="Pfam" id="PF16521">
    <property type="entry name" value="Myosin-VI_CBD"/>
    <property type="match status" value="1"/>
</dbReference>
<organism evidence="2 3">
    <name type="scientific">Periplaneta americana</name>
    <name type="common">American cockroach</name>
    <name type="synonym">Blatta americana</name>
    <dbReference type="NCBI Taxonomy" id="6978"/>
    <lineage>
        <taxon>Eukaryota</taxon>
        <taxon>Metazoa</taxon>
        <taxon>Ecdysozoa</taxon>
        <taxon>Arthropoda</taxon>
        <taxon>Hexapoda</taxon>
        <taxon>Insecta</taxon>
        <taxon>Pterygota</taxon>
        <taxon>Neoptera</taxon>
        <taxon>Polyneoptera</taxon>
        <taxon>Dictyoptera</taxon>
        <taxon>Blattodea</taxon>
        <taxon>Blattoidea</taxon>
        <taxon>Blattidae</taxon>
        <taxon>Blattinae</taxon>
        <taxon>Periplaneta</taxon>
    </lineage>
</organism>
<proteinExistence type="predicted"/>
<gene>
    <name evidence="2" type="ORF">ANN_17004</name>
</gene>
<accession>A0ABQ8SRP4</accession>
<keyword evidence="3" id="KW-1185">Reference proteome</keyword>
<dbReference type="Proteomes" id="UP001148838">
    <property type="component" value="Unassembled WGS sequence"/>
</dbReference>
<evidence type="ECO:0000313" key="3">
    <source>
        <dbReference type="Proteomes" id="UP001148838"/>
    </source>
</evidence>
<reference evidence="2 3" key="1">
    <citation type="journal article" date="2022" name="Allergy">
        <title>Genome assembly and annotation of Periplaneta americana reveal a comprehensive cockroach allergen profile.</title>
        <authorList>
            <person name="Wang L."/>
            <person name="Xiong Q."/>
            <person name="Saelim N."/>
            <person name="Wang L."/>
            <person name="Nong W."/>
            <person name="Wan A.T."/>
            <person name="Shi M."/>
            <person name="Liu X."/>
            <person name="Cao Q."/>
            <person name="Hui J.H.L."/>
            <person name="Sookrung N."/>
            <person name="Leung T.F."/>
            <person name="Tungtrongchitr A."/>
            <person name="Tsui S.K.W."/>
        </authorList>
    </citation>
    <scope>NUCLEOTIDE SEQUENCE [LARGE SCALE GENOMIC DNA]</scope>
    <source>
        <strain evidence="2">PWHHKU_190912</strain>
    </source>
</reference>
<evidence type="ECO:0000259" key="1">
    <source>
        <dbReference type="Pfam" id="PF16521"/>
    </source>
</evidence>
<name>A0ABQ8SRP4_PERAM</name>
<dbReference type="CDD" id="cd21958">
    <property type="entry name" value="MyUb_Myo6"/>
    <property type="match status" value="1"/>
</dbReference>
<feature type="domain" description="Myosin VI cargo binding" evidence="1">
    <location>
        <begin position="271"/>
        <end position="367"/>
    </location>
</feature>
<evidence type="ECO:0000313" key="2">
    <source>
        <dbReference type="EMBL" id="KAJ4436872.1"/>
    </source>
</evidence>
<dbReference type="EMBL" id="JAJSOF020000021">
    <property type="protein sequence ID" value="KAJ4436872.1"/>
    <property type="molecule type" value="Genomic_DNA"/>
</dbReference>
<dbReference type="InterPro" id="IPR032412">
    <property type="entry name" value="Myosin-VI_CBD"/>
</dbReference>
<comment type="caution">
    <text evidence="2">The sequence shown here is derived from an EMBL/GenBank/DDBJ whole genome shotgun (WGS) entry which is preliminary data.</text>
</comment>